<proteinExistence type="predicted"/>
<dbReference type="Pfam" id="PF00188">
    <property type="entry name" value="CAP"/>
    <property type="match status" value="1"/>
</dbReference>
<dbReference type="SMART" id="SM00198">
    <property type="entry name" value="SCP"/>
    <property type="match status" value="1"/>
</dbReference>
<keyword evidence="1" id="KW-0568">Pathogenesis-related protein</keyword>
<sequence length="194" mass="22176">MAKMLRALIIFALLDAFYVDAFLDIPVPEPAKKTYGNLRDMYAAMNKTKPRQYLEAHNKIRLEMGVPPLKWDRKLTRQSRRYANSQAHICHLDHSHSVYGENLAWEQYDEATPGDIIQKFIDERANYDLETGVCNCQPSSTDCMCGHFTQVIWRTTERVGCAEVTCKGQKGKLVVCSYDPRGNYIGQNPLSPLE</sequence>
<dbReference type="AlphaFoldDB" id="A0AAD8M529"/>
<dbReference type="InterPro" id="IPR035940">
    <property type="entry name" value="CAP_sf"/>
</dbReference>
<protein>
    <submittedName>
        <fullName evidence="4">Pathogenesis-related protein 1B</fullName>
    </submittedName>
</protein>
<dbReference type="InterPro" id="IPR018244">
    <property type="entry name" value="Allrgn_V5/Tpx1_CS"/>
</dbReference>
<dbReference type="GO" id="GO:0005576">
    <property type="term" value="C:extracellular region"/>
    <property type="evidence" value="ECO:0007669"/>
    <property type="project" value="InterPro"/>
</dbReference>
<evidence type="ECO:0000313" key="5">
    <source>
        <dbReference type="Proteomes" id="UP001237642"/>
    </source>
</evidence>
<evidence type="ECO:0000256" key="2">
    <source>
        <dbReference type="SAM" id="SignalP"/>
    </source>
</evidence>
<dbReference type="PROSITE" id="PS01009">
    <property type="entry name" value="CRISP_1"/>
    <property type="match status" value="1"/>
</dbReference>
<gene>
    <name evidence="4" type="ORF">POM88_045570</name>
</gene>
<dbReference type="InterPro" id="IPR001283">
    <property type="entry name" value="CRISP-related"/>
</dbReference>
<dbReference type="Proteomes" id="UP001237642">
    <property type="component" value="Unassembled WGS sequence"/>
</dbReference>
<feature type="signal peptide" evidence="2">
    <location>
        <begin position="1"/>
        <end position="21"/>
    </location>
</feature>
<dbReference type="CDD" id="cd05381">
    <property type="entry name" value="CAP_PR-1"/>
    <property type="match status" value="1"/>
</dbReference>
<organism evidence="4 5">
    <name type="scientific">Heracleum sosnowskyi</name>
    <dbReference type="NCBI Taxonomy" id="360622"/>
    <lineage>
        <taxon>Eukaryota</taxon>
        <taxon>Viridiplantae</taxon>
        <taxon>Streptophyta</taxon>
        <taxon>Embryophyta</taxon>
        <taxon>Tracheophyta</taxon>
        <taxon>Spermatophyta</taxon>
        <taxon>Magnoliopsida</taxon>
        <taxon>eudicotyledons</taxon>
        <taxon>Gunneridae</taxon>
        <taxon>Pentapetalae</taxon>
        <taxon>asterids</taxon>
        <taxon>campanulids</taxon>
        <taxon>Apiales</taxon>
        <taxon>Apiaceae</taxon>
        <taxon>Apioideae</taxon>
        <taxon>apioid superclade</taxon>
        <taxon>Tordylieae</taxon>
        <taxon>Tordyliinae</taxon>
        <taxon>Heracleum</taxon>
    </lineage>
</organism>
<dbReference type="PRINTS" id="PR00837">
    <property type="entry name" value="V5TPXLIKE"/>
</dbReference>
<keyword evidence="5" id="KW-1185">Reference proteome</keyword>
<dbReference type="PROSITE" id="PS01010">
    <property type="entry name" value="CRISP_2"/>
    <property type="match status" value="1"/>
</dbReference>
<keyword evidence="1" id="KW-0611">Plant defense</keyword>
<feature type="chain" id="PRO_5041960759" evidence="2">
    <location>
        <begin position="22"/>
        <end position="194"/>
    </location>
</feature>
<name>A0AAD8M529_9APIA</name>
<evidence type="ECO:0000256" key="1">
    <source>
        <dbReference type="ARBA" id="ARBA00023265"/>
    </source>
</evidence>
<dbReference type="Gene3D" id="3.40.33.10">
    <property type="entry name" value="CAP"/>
    <property type="match status" value="1"/>
</dbReference>
<dbReference type="EMBL" id="JAUIZM010000010">
    <property type="protein sequence ID" value="KAK1361096.1"/>
    <property type="molecule type" value="Genomic_DNA"/>
</dbReference>
<reference evidence="4" key="1">
    <citation type="submission" date="2023-02" db="EMBL/GenBank/DDBJ databases">
        <title>Genome of toxic invasive species Heracleum sosnowskyi carries increased number of genes despite the absence of recent whole-genome duplications.</title>
        <authorList>
            <person name="Schelkunov M."/>
            <person name="Shtratnikova V."/>
            <person name="Makarenko M."/>
            <person name="Klepikova A."/>
            <person name="Omelchenko D."/>
            <person name="Novikova G."/>
            <person name="Obukhova E."/>
            <person name="Bogdanov V."/>
            <person name="Penin A."/>
            <person name="Logacheva M."/>
        </authorList>
    </citation>
    <scope>NUCLEOTIDE SEQUENCE</scope>
    <source>
        <strain evidence="4">Hsosn_3</strain>
        <tissue evidence="4">Leaf</tissue>
    </source>
</reference>
<comment type="caution">
    <text evidence="4">The sequence shown here is derived from an EMBL/GenBank/DDBJ whole genome shotgun (WGS) entry which is preliminary data.</text>
</comment>
<dbReference type="PANTHER" id="PTHR10334">
    <property type="entry name" value="CYSTEINE-RICH SECRETORY PROTEIN-RELATED"/>
    <property type="match status" value="1"/>
</dbReference>
<reference evidence="4" key="2">
    <citation type="submission" date="2023-05" db="EMBL/GenBank/DDBJ databases">
        <authorList>
            <person name="Schelkunov M.I."/>
        </authorList>
    </citation>
    <scope>NUCLEOTIDE SEQUENCE</scope>
    <source>
        <strain evidence="4">Hsosn_3</strain>
        <tissue evidence="4">Leaf</tissue>
    </source>
</reference>
<feature type="domain" description="SCP" evidence="3">
    <location>
        <begin position="48"/>
        <end position="186"/>
    </location>
</feature>
<dbReference type="SUPFAM" id="SSF55797">
    <property type="entry name" value="PR-1-like"/>
    <property type="match status" value="1"/>
</dbReference>
<accession>A0AAD8M529</accession>
<evidence type="ECO:0000259" key="3">
    <source>
        <dbReference type="SMART" id="SM00198"/>
    </source>
</evidence>
<evidence type="ECO:0000313" key="4">
    <source>
        <dbReference type="EMBL" id="KAK1361096.1"/>
    </source>
</evidence>
<dbReference type="InterPro" id="IPR014044">
    <property type="entry name" value="CAP_dom"/>
</dbReference>
<dbReference type="FunFam" id="3.40.33.10:FF:000004">
    <property type="entry name" value="CAP, cysteine-rich secretory protein, antigen 5"/>
    <property type="match status" value="1"/>
</dbReference>
<keyword evidence="2" id="KW-0732">Signal</keyword>